<dbReference type="NCBIfam" id="NF006085">
    <property type="entry name" value="PRK08233.1"/>
    <property type="match status" value="1"/>
</dbReference>
<sequence>MKNKKSPSVIAIAGVSGGGKTTIANRLSDRLPNSSVLFFDNYDFEGPNDMIGWVDRGSVYEEWNLSPLIIDLEGLLQDNFDYIVLDYPFSYNHSQLRSYIDFTVFIDTPLDIAMARRILRDFHNSSTEIIMKEMDNYLLQGRRGYLEMLKTIKPNSELIVDGSQAVATLVEEIYHKTINGKI</sequence>
<dbReference type="InterPro" id="IPR027417">
    <property type="entry name" value="P-loop_NTPase"/>
</dbReference>
<evidence type="ECO:0000313" key="1">
    <source>
        <dbReference type="EMBL" id="MEN2766273.1"/>
    </source>
</evidence>
<evidence type="ECO:0008006" key="3">
    <source>
        <dbReference type="Google" id="ProtNLM"/>
    </source>
</evidence>
<dbReference type="EMBL" id="JBDIML010000001">
    <property type="protein sequence ID" value="MEN2766273.1"/>
    <property type="molecule type" value="Genomic_DNA"/>
</dbReference>
<dbReference type="Gene3D" id="3.40.50.300">
    <property type="entry name" value="P-loop containing nucleotide triphosphate hydrolases"/>
    <property type="match status" value="1"/>
</dbReference>
<dbReference type="SUPFAM" id="SSF52540">
    <property type="entry name" value="P-loop containing nucleoside triphosphate hydrolases"/>
    <property type="match status" value="1"/>
</dbReference>
<dbReference type="RefSeq" id="WP_345823726.1">
    <property type="nucleotide sequence ID" value="NZ_JBDIML010000001.1"/>
</dbReference>
<comment type="caution">
    <text evidence="1">The sequence shown here is derived from an EMBL/GenBank/DDBJ whole genome shotgun (WGS) entry which is preliminary data.</text>
</comment>
<protein>
    <recommendedName>
        <fullName evidence="3">Uridine kinase</fullName>
    </recommendedName>
</protein>
<name>A0ABU9XDF5_9BACI</name>
<evidence type="ECO:0000313" key="2">
    <source>
        <dbReference type="Proteomes" id="UP001444625"/>
    </source>
</evidence>
<keyword evidence="2" id="KW-1185">Reference proteome</keyword>
<accession>A0ABU9XDF5</accession>
<organism evidence="1 2">
    <name type="scientific">Ornithinibacillus xuwenensis</name>
    <dbReference type="NCBI Taxonomy" id="3144668"/>
    <lineage>
        <taxon>Bacteria</taxon>
        <taxon>Bacillati</taxon>
        <taxon>Bacillota</taxon>
        <taxon>Bacilli</taxon>
        <taxon>Bacillales</taxon>
        <taxon>Bacillaceae</taxon>
        <taxon>Ornithinibacillus</taxon>
    </lineage>
</organism>
<reference evidence="1 2" key="1">
    <citation type="submission" date="2024-05" db="EMBL/GenBank/DDBJ databases">
        <authorList>
            <person name="Haq I."/>
            <person name="Ullah Z."/>
            <person name="Ahmad R."/>
            <person name="Li M."/>
            <person name="Tong Y."/>
        </authorList>
    </citation>
    <scope>NUCLEOTIDE SEQUENCE [LARGE SCALE GENOMIC DNA]</scope>
    <source>
        <strain evidence="1 2">16A2E</strain>
    </source>
</reference>
<dbReference type="Proteomes" id="UP001444625">
    <property type="component" value="Unassembled WGS sequence"/>
</dbReference>
<proteinExistence type="predicted"/>
<gene>
    <name evidence="1" type="ORF">ABC228_03670</name>
</gene>